<feature type="transmembrane region" description="Helical" evidence="6">
    <location>
        <begin position="171"/>
        <end position="193"/>
    </location>
</feature>
<feature type="transmembrane region" description="Helical" evidence="6">
    <location>
        <begin position="54"/>
        <end position="74"/>
    </location>
</feature>
<reference evidence="8 9" key="1">
    <citation type="submission" date="2021-11" db="EMBL/GenBank/DDBJ databases">
        <title>Genomic of Niabella pedocola.</title>
        <authorList>
            <person name="Wu T."/>
        </authorList>
    </citation>
    <scope>NUCLEOTIDE SEQUENCE [LARGE SCALE GENOMIC DNA]</scope>
    <source>
        <strain evidence="8 9">JCM 31011</strain>
    </source>
</reference>
<evidence type="ECO:0000256" key="2">
    <source>
        <dbReference type="ARBA" id="ARBA00022448"/>
    </source>
</evidence>
<dbReference type="Pfam" id="PF07690">
    <property type="entry name" value="MFS_1"/>
    <property type="match status" value="1"/>
</dbReference>
<evidence type="ECO:0000256" key="5">
    <source>
        <dbReference type="ARBA" id="ARBA00023136"/>
    </source>
</evidence>
<dbReference type="Gene3D" id="1.20.1250.20">
    <property type="entry name" value="MFS general substrate transporter like domains"/>
    <property type="match status" value="2"/>
</dbReference>
<dbReference type="Proteomes" id="UP001199816">
    <property type="component" value="Unassembled WGS sequence"/>
</dbReference>
<feature type="transmembrane region" description="Helical" evidence="6">
    <location>
        <begin position="300"/>
        <end position="316"/>
    </location>
</feature>
<feature type="transmembrane region" description="Helical" evidence="6">
    <location>
        <begin position="391"/>
        <end position="414"/>
    </location>
</feature>
<keyword evidence="9" id="KW-1185">Reference proteome</keyword>
<dbReference type="PROSITE" id="PS50850">
    <property type="entry name" value="MFS"/>
    <property type="match status" value="1"/>
</dbReference>
<dbReference type="PANTHER" id="PTHR23505:SF79">
    <property type="entry name" value="PROTEIN SPINSTER"/>
    <property type="match status" value="1"/>
</dbReference>
<evidence type="ECO:0000256" key="3">
    <source>
        <dbReference type="ARBA" id="ARBA00022692"/>
    </source>
</evidence>
<dbReference type="InterPro" id="IPR044770">
    <property type="entry name" value="MFS_spinster-like"/>
</dbReference>
<name>A0ABS8PNL1_9BACT</name>
<feature type="transmembrane region" description="Helical" evidence="6">
    <location>
        <begin position="322"/>
        <end position="340"/>
    </location>
</feature>
<dbReference type="InterPro" id="IPR011701">
    <property type="entry name" value="MFS"/>
</dbReference>
<evidence type="ECO:0000256" key="6">
    <source>
        <dbReference type="SAM" id="Phobius"/>
    </source>
</evidence>
<feature type="transmembrane region" description="Helical" evidence="6">
    <location>
        <begin position="229"/>
        <end position="251"/>
    </location>
</feature>
<comment type="subcellular location">
    <subcellularLocation>
        <location evidence="1">Membrane</location>
        <topology evidence="1">Multi-pass membrane protein</topology>
    </subcellularLocation>
</comment>
<keyword evidence="5 6" id="KW-0472">Membrane</keyword>
<keyword evidence="3 6" id="KW-0812">Transmembrane</keyword>
<evidence type="ECO:0000256" key="4">
    <source>
        <dbReference type="ARBA" id="ARBA00022989"/>
    </source>
</evidence>
<evidence type="ECO:0000256" key="1">
    <source>
        <dbReference type="ARBA" id="ARBA00004141"/>
    </source>
</evidence>
<feature type="transmembrane region" description="Helical" evidence="6">
    <location>
        <begin position="86"/>
        <end position="104"/>
    </location>
</feature>
<dbReference type="EMBL" id="JAJNEC010000005">
    <property type="protein sequence ID" value="MCD2422673.1"/>
    <property type="molecule type" value="Genomic_DNA"/>
</dbReference>
<proteinExistence type="predicted"/>
<feature type="domain" description="Major facilitator superfamily (MFS) profile" evidence="7">
    <location>
        <begin position="20"/>
        <end position="415"/>
    </location>
</feature>
<feature type="transmembrane region" description="Helical" evidence="6">
    <location>
        <begin position="271"/>
        <end position="288"/>
    </location>
</feature>
<evidence type="ECO:0000259" key="7">
    <source>
        <dbReference type="PROSITE" id="PS50850"/>
    </source>
</evidence>
<accession>A0ABS8PNL1</accession>
<dbReference type="InterPro" id="IPR020846">
    <property type="entry name" value="MFS_dom"/>
</dbReference>
<feature type="transmembrane region" description="Helical" evidence="6">
    <location>
        <begin position="116"/>
        <end position="135"/>
    </location>
</feature>
<comment type="caution">
    <text evidence="8">The sequence shown here is derived from an EMBL/GenBank/DDBJ whole genome shotgun (WGS) entry which is preliminary data.</text>
</comment>
<organism evidence="8 9">
    <name type="scientific">Niabella pedocola</name>
    <dbReference type="NCBI Taxonomy" id="1752077"/>
    <lineage>
        <taxon>Bacteria</taxon>
        <taxon>Pseudomonadati</taxon>
        <taxon>Bacteroidota</taxon>
        <taxon>Chitinophagia</taxon>
        <taxon>Chitinophagales</taxon>
        <taxon>Chitinophagaceae</taxon>
        <taxon>Niabella</taxon>
    </lineage>
</organism>
<protein>
    <submittedName>
        <fullName evidence="8">MFS transporter</fullName>
    </submittedName>
</protein>
<feature type="transmembrane region" description="Helical" evidence="6">
    <location>
        <begin position="16"/>
        <end position="34"/>
    </location>
</feature>
<dbReference type="SUPFAM" id="SSF103473">
    <property type="entry name" value="MFS general substrate transporter"/>
    <property type="match status" value="1"/>
</dbReference>
<feature type="transmembrane region" description="Helical" evidence="6">
    <location>
        <begin position="361"/>
        <end position="379"/>
    </location>
</feature>
<sequence>MITHNDSEQYQKPMRGAWLTVLLLFLVGFLNYLDRIMLTTMRESIVEAIPMTDAQFGLLTSVFLWVYGLLSPYAGFLADRFSRSKVIIISLFVWSVVTWLTAHAQNFEQLLATRALMGISEACYIPAALALIADYHRGNTRSLATGIHNGGIMIGQSMGFLGGLIAESHHWTSAFTLFGLFGIAYAILMFFLLKDTPGRRETMPSIQGSDVQKISFLNGIKMLFKQRNFILLVIFWGLLGVVGWMIIGWLPTYYKEHFQLSQTRAGVYATWYVYPLSFVGVILGGFIADRWHRSNRYARILLPAIGLLIAAPAAFIAGSTDILMVAIGGFMIYALTRTFTDTNLMPVLCMIADEKYRATGYGILNMFACIVGGLGIYAGGVLRDASVNTQVLFKTAAITMVICALLLFMIKAFYARTTNPSK</sequence>
<evidence type="ECO:0000313" key="9">
    <source>
        <dbReference type="Proteomes" id="UP001199816"/>
    </source>
</evidence>
<dbReference type="InterPro" id="IPR036259">
    <property type="entry name" value="MFS_trans_sf"/>
</dbReference>
<evidence type="ECO:0000313" key="8">
    <source>
        <dbReference type="EMBL" id="MCD2422673.1"/>
    </source>
</evidence>
<gene>
    <name evidence="8" type="ORF">LQ567_07870</name>
</gene>
<keyword evidence="4 6" id="KW-1133">Transmembrane helix</keyword>
<dbReference type="PANTHER" id="PTHR23505">
    <property type="entry name" value="SPINSTER"/>
    <property type="match status" value="1"/>
</dbReference>
<dbReference type="RefSeq" id="WP_231003893.1">
    <property type="nucleotide sequence ID" value="NZ_JAJNEC010000005.1"/>
</dbReference>
<keyword evidence="2" id="KW-0813">Transport</keyword>